<feature type="domain" description="N-acetyltransferase" evidence="1">
    <location>
        <begin position="3"/>
        <end position="164"/>
    </location>
</feature>
<dbReference type="EMBL" id="JAERSG010000001">
    <property type="protein sequence ID" value="MBL0745980.1"/>
    <property type="molecule type" value="Genomic_DNA"/>
</dbReference>
<evidence type="ECO:0000313" key="2">
    <source>
        <dbReference type="EMBL" id="MBL0745980.1"/>
    </source>
</evidence>
<dbReference type="InterPro" id="IPR000182">
    <property type="entry name" value="GNAT_dom"/>
</dbReference>
<organism evidence="2 3">
    <name type="scientific">Nocardioides baculatus</name>
    <dbReference type="NCBI Taxonomy" id="2801337"/>
    <lineage>
        <taxon>Bacteria</taxon>
        <taxon>Bacillati</taxon>
        <taxon>Actinomycetota</taxon>
        <taxon>Actinomycetes</taxon>
        <taxon>Propionibacteriales</taxon>
        <taxon>Nocardioidaceae</taxon>
        <taxon>Nocardioides</taxon>
    </lineage>
</organism>
<dbReference type="CDD" id="cd04301">
    <property type="entry name" value="NAT_SF"/>
    <property type="match status" value="1"/>
</dbReference>
<gene>
    <name evidence="2" type="ORF">JI751_00010</name>
</gene>
<comment type="caution">
    <text evidence="2">The sequence shown here is derived from an EMBL/GenBank/DDBJ whole genome shotgun (WGS) entry which is preliminary data.</text>
</comment>
<keyword evidence="3" id="KW-1185">Reference proteome</keyword>
<evidence type="ECO:0000259" key="1">
    <source>
        <dbReference type="PROSITE" id="PS51186"/>
    </source>
</evidence>
<dbReference type="PANTHER" id="PTHR43138:SF1">
    <property type="entry name" value="N-ACETYLTRANSFERASE ACA1"/>
    <property type="match status" value="1"/>
</dbReference>
<dbReference type="InterPro" id="IPR016181">
    <property type="entry name" value="Acyl_CoA_acyltransferase"/>
</dbReference>
<name>A0ABS1L2S4_9ACTN</name>
<reference evidence="2 3" key="1">
    <citation type="submission" date="2021-01" db="EMBL/GenBank/DDBJ databases">
        <title>Genome seq and assembly of Nocardiodes sp. G10.</title>
        <authorList>
            <person name="Chhetri G."/>
        </authorList>
    </citation>
    <scope>NUCLEOTIDE SEQUENCE [LARGE SCALE GENOMIC DNA]</scope>
    <source>
        <strain evidence="2 3">G10</strain>
    </source>
</reference>
<protein>
    <submittedName>
        <fullName evidence="2">GNAT family N-acetyltransferase</fullName>
    </submittedName>
</protein>
<dbReference type="Proteomes" id="UP000636918">
    <property type="component" value="Unassembled WGS sequence"/>
</dbReference>
<sequence length="165" mass="17905">MTFVVRPATDADWPSIWPIIKEVAASQETFAMEAAPNEDAMRASWMTQHPGRVVLACDEEGQVLGTANMYANRPNQGSHVASGSFMVAAPARGRGVGRALVRDMIDWTTKHGFRGIQFNAVVASNESAVQLYESEGFRIIGAAPGGFLHPALGPVDLLMLWRDVH</sequence>
<dbReference type="Gene3D" id="3.40.630.30">
    <property type="match status" value="1"/>
</dbReference>
<accession>A0ABS1L2S4</accession>
<dbReference type="SUPFAM" id="SSF55729">
    <property type="entry name" value="Acyl-CoA N-acyltransferases (Nat)"/>
    <property type="match status" value="1"/>
</dbReference>
<dbReference type="Pfam" id="PF00583">
    <property type="entry name" value="Acetyltransf_1"/>
    <property type="match status" value="1"/>
</dbReference>
<dbReference type="PROSITE" id="PS51186">
    <property type="entry name" value="GNAT"/>
    <property type="match status" value="1"/>
</dbReference>
<dbReference type="RefSeq" id="WP_201932002.1">
    <property type="nucleotide sequence ID" value="NZ_JAERSG010000001.1"/>
</dbReference>
<evidence type="ECO:0000313" key="3">
    <source>
        <dbReference type="Proteomes" id="UP000636918"/>
    </source>
</evidence>
<proteinExistence type="predicted"/>
<dbReference type="InterPro" id="IPR052742">
    <property type="entry name" value="Mito_N-acetyltransferase"/>
</dbReference>
<dbReference type="PANTHER" id="PTHR43138">
    <property type="entry name" value="ACETYLTRANSFERASE, GNAT FAMILY"/>
    <property type="match status" value="1"/>
</dbReference>